<evidence type="ECO:0000256" key="10">
    <source>
        <dbReference type="ARBA" id="ARBA00022723"/>
    </source>
</evidence>
<keyword evidence="8" id="KW-0808">Transferase</keyword>
<dbReference type="Gene3D" id="3.30.40.10">
    <property type="entry name" value="Zinc/RING finger domain, C3HC4 (zinc finger)"/>
    <property type="match status" value="1"/>
</dbReference>
<dbReference type="GO" id="GO:0005778">
    <property type="term" value="C:peroxisomal membrane"/>
    <property type="evidence" value="ECO:0007669"/>
    <property type="project" value="UniProtKB-SubCell"/>
</dbReference>
<comment type="subcellular location">
    <subcellularLocation>
        <location evidence="2">Peroxisome membrane</location>
        <topology evidence="2">Multi-pass membrane protein</topology>
    </subcellularLocation>
</comment>
<feature type="transmembrane region" description="Helical" evidence="19">
    <location>
        <begin position="137"/>
        <end position="158"/>
    </location>
</feature>
<dbReference type="GO" id="GO:0061630">
    <property type="term" value="F:ubiquitin protein ligase activity"/>
    <property type="evidence" value="ECO:0007669"/>
    <property type="project" value="UniProtKB-EC"/>
</dbReference>
<evidence type="ECO:0000256" key="12">
    <source>
        <dbReference type="ARBA" id="ARBA00022786"/>
    </source>
</evidence>
<comment type="similarity">
    <text evidence="4">Belongs to the pex2/pex10/pex12 family.</text>
</comment>
<comment type="catalytic activity">
    <reaction evidence="1">
        <text>S-ubiquitinyl-[E2 ubiquitin-conjugating enzyme]-L-cysteine + [acceptor protein]-L-lysine = [E2 ubiquitin-conjugating enzyme]-L-cysteine + N(6)-ubiquitinyl-[acceptor protein]-L-lysine.</text>
        <dbReference type="EC" id="2.3.2.27"/>
    </reaction>
</comment>
<name>A0A3P7IK66_STRVU</name>
<dbReference type="SUPFAM" id="SSF57850">
    <property type="entry name" value="RING/U-box"/>
    <property type="match status" value="1"/>
</dbReference>
<accession>A0A3P7IK66</accession>
<evidence type="ECO:0000259" key="20">
    <source>
        <dbReference type="PROSITE" id="PS50089"/>
    </source>
</evidence>
<keyword evidence="17" id="KW-0576">Peroxisome</keyword>
<dbReference type="InterPro" id="IPR006845">
    <property type="entry name" value="Pex_N"/>
</dbReference>
<keyword evidence="22" id="KW-1185">Reference proteome</keyword>
<evidence type="ECO:0000256" key="18">
    <source>
        <dbReference type="PROSITE-ProRule" id="PRU00175"/>
    </source>
</evidence>
<dbReference type="InterPro" id="IPR013083">
    <property type="entry name" value="Znf_RING/FYVE/PHD"/>
</dbReference>
<dbReference type="EMBL" id="UYYB01031473">
    <property type="protein sequence ID" value="VDM73591.1"/>
    <property type="molecule type" value="Genomic_DNA"/>
</dbReference>
<protein>
    <recommendedName>
        <fullName evidence="5">RING-type E3 ubiquitin transferase</fullName>
        <ecNumber evidence="5">2.3.2.27</ecNumber>
    </recommendedName>
</protein>
<feature type="non-terminal residue" evidence="21">
    <location>
        <position position="221"/>
    </location>
</feature>
<keyword evidence="14" id="KW-0653">Protein transport</keyword>
<dbReference type="GO" id="GO:0016558">
    <property type="term" value="P:protein import into peroxisome matrix"/>
    <property type="evidence" value="ECO:0007669"/>
    <property type="project" value="InterPro"/>
</dbReference>
<keyword evidence="11 18" id="KW-0863">Zinc-finger</keyword>
<feature type="transmembrane region" description="Helical" evidence="19">
    <location>
        <begin position="94"/>
        <end position="111"/>
    </location>
</feature>
<proteinExistence type="inferred from homology"/>
<dbReference type="PANTHER" id="PTHR23350">
    <property type="entry name" value="PEROXISOME ASSEMBLY PROTEIN 10"/>
    <property type="match status" value="1"/>
</dbReference>
<evidence type="ECO:0000256" key="13">
    <source>
        <dbReference type="ARBA" id="ARBA00022833"/>
    </source>
</evidence>
<evidence type="ECO:0000256" key="8">
    <source>
        <dbReference type="ARBA" id="ARBA00022679"/>
    </source>
</evidence>
<evidence type="ECO:0000256" key="5">
    <source>
        <dbReference type="ARBA" id="ARBA00012483"/>
    </source>
</evidence>
<evidence type="ECO:0000256" key="16">
    <source>
        <dbReference type="ARBA" id="ARBA00023136"/>
    </source>
</evidence>
<evidence type="ECO:0000256" key="14">
    <source>
        <dbReference type="ARBA" id="ARBA00022927"/>
    </source>
</evidence>
<evidence type="ECO:0000313" key="22">
    <source>
        <dbReference type="Proteomes" id="UP000270094"/>
    </source>
</evidence>
<evidence type="ECO:0000256" key="3">
    <source>
        <dbReference type="ARBA" id="ARBA00004906"/>
    </source>
</evidence>
<dbReference type="Proteomes" id="UP000270094">
    <property type="component" value="Unassembled WGS sequence"/>
</dbReference>
<dbReference type="InterPro" id="IPR017907">
    <property type="entry name" value="Znf_RING_CS"/>
</dbReference>
<keyword evidence="12" id="KW-0833">Ubl conjugation pathway</keyword>
<feature type="transmembrane region" description="Helical" evidence="19">
    <location>
        <begin position="28"/>
        <end position="49"/>
    </location>
</feature>
<evidence type="ECO:0000256" key="9">
    <source>
        <dbReference type="ARBA" id="ARBA00022692"/>
    </source>
</evidence>
<dbReference type="InterPro" id="IPR001841">
    <property type="entry name" value="Znf_RING"/>
</dbReference>
<comment type="pathway">
    <text evidence="3">Protein modification; protein ubiquitination.</text>
</comment>
<dbReference type="PANTHER" id="PTHR23350:SF0">
    <property type="entry name" value="PEROXISOME BIOGENESIS FACTOR 10"/>
    <property type="match status" value="1"/>
</dbReference>
<organism evidence="21 22">
    <name type="scientific">Strongylus vulgaris</name>
    <name type="common">Blood worm</name>
    <dbReference type="NCBI Taxonomy" id="40348"/>
    <lineage>
        <taxon>Eukaryota</taxon>
        <taxon>Metazoa</taxon>
        <taxon>Ecdysozoa</taxon>
        <taxon>Nematoda</taxon>
        <taxon>Chromadorea</taxon>
        <taxon>Rhabditida</taxon>
        <taxon>Rhabditina</taxon>
        <taxon>Rhabditomorpha</taxon>
        <taxon>Strongyloidea</taxon>
        <taxon>Strongylidae</taxon>
        <taxon>Strongylus</taxon>
    </lineage>
</organism>
<dbReference type="InterPro" id="IPR027370">
    <property type="entry name" value="Znf-RING_euk"/>
</dbReference>
<evidence type="ECO:0000256" key="1">
    <source>
        <dbReference type="ARBA" id="ARBA00000900"/>
    </source>
</evidence>
<keyword evidence="7" id="KW-0962">Peroxisome biogenesis</keyword>
<evidence type="ECO:0000256" key="15">
    <source>
        <dbReference type="ARBA" id="ARBA00022989"/>
    </source>
</evidence>
<dbReference type="Pfam" id="PF04757">
    <property type="entry name" value="Pex2_Pex12"/>
    <property type="match status" value="1"/>
</dbReference>
<dbReference type="AlphaFoldDB" id="A0A3P7IK66"/>
<evidence type="ECO:0000256" key="2">
    <source>
        <dbReference type="ARBA" id="ARBA00004585"/>
    </source>
</evidence>
<dbReference type="EC" id="2.3.2.27" evidence="5"/>
<keyword evidence="9 19" id="KW-0812">Transmembrane</keyword>
<feature type="domain" description="RING-type" evidence="20">
    <location>
        <begin position="197"/>
        <end position="221"/>
    </location>
</feature>
<evidence type="ECO:0000256" key="6">
    <source>
        <dbReference type="ARBA" id="ARBA00022448"/>
    </source>
</evidence>
<evidence type="ECO:0000256" key="19">
    <source>
        <dbReference type="SAM" id="Phobius"/>
    </source>
</evidence>
<evidence type="ECO:0000313" key="21">
    <source>
        <dbReference type="EMBL" id="VDM73591.1"/>
    </source>
</evidence>
<dbReference type="Pfam" id="PF13445">
    <property type="entry name" value="zf-RING_UBOX"/>
    <property type="match status" value="1"/>
</dbReference>
<evidence type="ECO:0000256" key="4">
    <source>
        <dbReference type="ARBA" id="ARBA00008704"/>
    </source>
</evidence>
<dbReference type="InterPro" id="IPR025654">
    <property type="entry name" value="PEX2/10"/>
</dbReference>
<keyword evidence="15 19" id="KW-1133">Transmembrane helix</keyword>
<dbReference type="GO" id="GO:0008270">
    <property type="term" value="F:zinc ion binding"/>
    <property type="evidence" value="ECO:0007669"/>
    <property type="project" value="UniProtKB-KW"/>
</dbReference>
<evidence type="ECO:0000256" key="7">
    <source>
        <dbReference type="ARBA" id="ARBA00022593"/>
    </source>
</evidence>
<keyword evidence="6" id="KW-0813">Transport</keyword>
<dbReference type="OrthoDB" id="6105938at2759"/>
<keyword evidence="10" id="KW-0479">Metal-binding</keyword>
<gene>
    <name evidence="21" type="ORF">SVUK_LOCUS8589</name>
</gene>
<keyword evidence="13" id="KW-0862">Zinc</keyword>
<sequence>MDLLGVQTLGEEYVKLFEIQSNRRVPSFGARLLFVFLHAIAPILSQLALQRAERLLVHPSTSHFMGVPLRNNEKARRSFLSLIEWIRSIGIPQLHRVHVAFFYIFGVYYNVSRRVAGIQYRSLSPQTDIKALKIYRFLGYLTLAQTVLSLILWVVPVMRENGNKPRYMQKCHSGKAEKEEVLEMDDDVSFPHSWFRCSVCLEQRSPSTTSCGHLFCWRCIQ</sequence>
<dbReference type="PROSITE" id="PS50089">
    <property type="entry name" value="ZF_RING_2"/>
    <property type="match status" value="1"/>
</dbReference>
<evidence type="ECO:0000256" key="11">
    <source>
        <dbReference type="ARBA" id="ARBA00022771"/>
    </source>
</evidence>
<dbReference type="PROSITE" id="PS00518">
    <property type="entry name" value="ZF_RING_1"/>
    <property type="match status" value="1"/>
</dbReference>
<evidence type="ECO:0000256" key="17">
    <source>
        <dbReference type="ARBA" id="ARBA00023140"/>
    </source>
</evidence>
<keyword evidence="16 19" id="KW-0472">Membrane</keyword>
<reference evidence="21 22" key="1">
    <citation type="submission" date="2018-11" db="EMBL/GenBank/DDBJ databases">
        <authorList>
            <consortium name="Pathogen Informatics"/>
        </authorList>
    </citation>
    <scope>NUCLEOTIDE SEQUENCE [LARGE SCALE GENOMIC DNA]</scope>
</reference>